<comment type="caution">
    <text evidence="2">The sequence shown here is derived from an EMBL/GenBank/DDBJ whole genome shotgun (WGS) entry which is preliminary data.</text>
</comment>
<accession>A0A3M7SF14</accession>
<proteinExistence type="predicted"/>
<gene>
    <name evidence="2" type="ORF">BpHYR1_016915</name>
</gene>
<feature type="non-terminal residue" evidence="2">
    <location>
        <position position="1"/>
    </location>
</feature>
<keyword evidence="1" id="KW-0472">Membrane</keyword>
<evidence type="ECO:0000256" key="1">
    <source>
        <dbReference type="SAM" id="Phobius"/>
    </source>
</evidence>
<feature type="transmembrane region" description="Helical" evidence="1">
    <location>
        <begin position="28"/>
        <end position="51"/>
    </location>
</feature>
<keyword evidence="1" id="KW-0812">Transmembrane</keyword>
<organism evidence="2 3">
    <name type="scientific">Brachionus plicatilis</name>
    <name type="common">Marine rotifer</name>
    <name type="synonym">Brachionus muelleri</name>
    <dbReference type="NCBI Taxonomy" id="10195"/>
    <lineage>
        <taxon>Eukaryota</taxon>
        <taxon>Metazoa</taxon>
        <taxon>Spiralia</taxon>
        <taxon>Gnathifera</taxon>
        <taxon>Rotifera</taxon>
        <taxon>Eurotatoria</taxon>
        <taxon>Monogononta</taxon>
        <taxon>Pseudotrocha</taxon>
        <taxon>Ploima</taxon>
        <taxon>Brachionidae</taxon>
        <taxon>Brachionus</taxon>
    </lineage>
</organism>
<protein>
    <submittedName>
        <fullName evidence="2">Uncharacterized protein</fullName>
    </submittedName>
</protein>
<dbReference type="Proteomes" id="UP000276133">
    <property type="component" value="Unassembled WGS sequence"/>
</dbReference>
<sequence length="65" mass="7524">VCHSKEETMVLSLTQISDSNFNNTKMMYLNYINIYTYVLLIGVKFNALFLFRRGVKTKKNPAIMG</sequence>
<keyword evidence="3" id="KW-1185">Reference proteome</keyword>
<dbReference type="EMBL" id="REGN01001497">
    <property type="protein sequence ID" value="RNA34329.1"/>
    <property type="molecule type" value="Genomic_DNA"/>
</dbReference>
<evidence type="ECO:0000313" key="3">
    <source>
        <dbReference type="Proteomes" id="UP000276133"/>
    </source>
</evidence>
<name>A0A3M7SF14_BRAPC</name>
<evidence type="ECO:0000313" key="2">
    <source>
        <dbReference type="EMBL" id="RNA34329.1"/>
    </source>
</evidence>
<reference evidence="2 3" key="1">
    <citation type="journal article" date="2018" name="Sci. Rep.">
        <title>Genomic signatures of local adaptation to the degree of environmental predictability in rotifers.</title>
        <authorList>
            <person name="Franch-Gras L."/>
            <person name="Hahn C."/>
            <person name="Garcia-Roger E.M."/>
            <person name="Carmona M.J."/>
            <person name="Serra M."/>
            <person name="Gomez A."/>
        </authorList>
    </citation>
    <scope>NUCLEOTIDE SEQUENCE [LARGE SCALE GENOMIC DNA]</scope>
    <source>
        <strain evidence="2">HYR1</strain>
    </source>
</reference>
<dbReference type="AlphaFoldDB" id="A0A3M7SF14"/>
<keyword evidence="1" id="KW-1133">Transmembrane helix</keyword>